<accession>A0AAD1WD57</accession>
<feature type="compositionally biased region" description="Basic and acidic residues" evidence="2">
    <location>
        <begin position="324"/>
        <end position="333"/>
    </location>
</feature>
<keyword evidence="1" id="KW-0175">Coiled coil</keyword>
<feature type="compositionally biased region" description="Basic residues" evidence="2">
    <location>
        <begin position="189"/>
        <end position="200"/>
    </location>
</feature>
<feature type="region of interest" description="Disordered" evidence="2">
    <location>
        <begin position="180"/>
        <end position="379"/>
    </location>
</feature>
<dbReference type="EMBL" id="OW240917">
    <property type="protein sequence ID" value="CAH2300248.1"/>
    <property type="molecule type" value="Genomic_DNA"/>
</dbReference>
<organism evidence="3 4">
    <name type="scientific">Pelobates cultripes</name>
    <name type="common">Western spadefoot toad</name>
    <dbReference type="NCBI Taxonomy" id="61616"/>
    <lineage>
        <taxon>Eukaryota</taxon>
        <taxon>Metazoa</taxon>
        <taxon>Chordata</taxon>
        <taxon>Craniata</taxon>
        <taxon>Vertebrata</taxon>
        <taxon>Euteleostomi</taxon>
        <taxon>Amphibia</taxon>
        <taxon>Batrachia</taxon>
        <taxon>Anura</taxon>
        <taxon>Pelobatoidea</taxon>
        <taxon>Pelobatidae</taxon>
        <taxon>Pelobates</taxon>
    </lineage>
</organism>
<evidence type="ECO:0000313" key="3">
    <source>
        <dbReference type="EMBL" id="CAH2300248.1"/>
    </source>
</evidence>
<feature type="coiled-coil region" evidence="1">
    <location>
        <begin position="116"/>
        <end position="170"/>
    </location>
</feature>
<gene>
    <name evidence="3" type="ORF">PECUL_23A040401</name>
</gene>
<evidence type="ECO:0000256" key="1">
    <source>
        <dbReference type="SAM" id="Coils"/>
    </source>
</evidence>
<feature type="compositionally biased region" description="Polar residues" evidence="2">
    <location>
        <begin position="277"/>
        <end position="287"/>
    </location>
</feature>
<sequence length="379" mass="45728">MALSRNIDSIRLERKSFMDTWSLKESDLPTTETIPPSQGKSDSVRSLIYQLGKTMEKEVHVWWDIATLDFYVNNNIVPRGLRLFKRSTYKRHDQTLLKKWDQLLDKGSLLLMVFLINEKKKDLTQLDHEITELKASIRPLVESGDYIGLLEKIEKRVKDIEENIREVKRKKIMRDQADYRNQIQGNWKKDRRPFHNSPIKHRTEPRPQYHQSYRGALLSRKTPRKYSTNDWTYNRPPQNRQQRVTYNQHHQRYEHRKTEYEHRNTEYRDQGRYQHYPRQTSFVPRSGKSSDFKETSSPSPRILPPDHRKTNLENNQRHISSIHTENDFLEKRGRIPPKRFSVEDFMSPDVRKKRTLRDLEEEAELHEEQTQQTQQKRRK</sequence>
<dbReference type="AlphaFoldDB" id="A0AAD1WD57"/>
<feature type="compositionally biased region" description="Polar residues" evidence="2">
    <location>
        <begin position="225"/>
        <end position="248"/>
    </location>
</feature>
<name>A0AAD1WD57_PELCU</name>
<evidence type="ECO:0000313" key="4">
    <source>
        <dbReference type="Proteomes" id="UP001295444"/>
    </source>
</evidence>
<evidence type="ECO:0000256" key="2">
    <source>
        <dbReference type="SAM" id="MobiDB-lite"/>
    </source>
</evidence>
<feature type="compositionally biased region" description="Polar residues" evidence="2">
    <location>
        <begin position="312"/>
        <end position="323"/>
    </location>
</feature>
<feature type="compositionally biased region" description="Low complexity" evidence="2">
    <location>
        <begin position="370"/>
        <end position="379"/>
    </location>
</feature>
<proteinExistence type="predicted"/>
<feature type="compositionally biased region" description="Basic and acidic residues" evidence="2">
    <location>
        <begin position="256"/>
        <end position="272"/>
    </location>
</feature>
<protein>
    <submittedName>
        <fullName evidence="3">Uncharacterized protein</fullName>
    </submittedName>
</protein>
<reference evidence="3" key="1">
    <citation type="submission" date="2022-03" db="EMBL/GenBank/DDBJ databases">
        <authorList>
            <person name="Alioto T."/>
            <person name="Alioto T."/>
            <person name="Gomez Garrido J."/>
        </authorList>
    </citation>
    <scope>NUCLEOTIDE SEQUENCE</scope>
</reference>
<dbReference type="Proteomes" id="UP001295444">
    <property type="component" value="Chromosome 06"/>
</dbReference>
<keyword evidence="4" id="KW-1185">Reference proteome</keyword>